<keyword evidence="4 9" id="KW-0997">Cell inner membrane</keyword>
<protein>
    <recommendedName>
        <fullName evidence="9">TRAP transporter small permease protein</fullName>
    </recommendedName>
</protein>
<dbReference type="PATRIC" id="fig|540747.5.peg.3289"/>
<dbReference type="STRING" id="540747.SAMN04488031_10963"/>
<proteinExistence type="inferred from homology"/>
<evidence type="ECO:0000256" key="6">
    <source>
        <dbReference type="ARBA" id="ARBA00022989"/>
    </source>
</evidence>
<evidence type="ECO:0000256" key="5">
    <source>
        <dbReference type="ARBA" id="ARBA00022692"/>
    </source>
</evidence>
<dbReference type="GO" id="GO:0005886">
    <property type="term" value="C:plasma membrane"/>
    <property type="evidence" value="ECO:0007669"/>
    <property type="project" value="UniProtKB-SubCell"/>
</dbReference>
<dbReference type="AlphaFoldDB" id="A0A0T5P2E8"/>
<keyword evidence="2 9" id="KW-0813">Transport</keyword>
<gene>
    <name evidence="12" type="ORF">RIdsm_00835</name>
    <name evidence="11" type="ORF">XM52_24675</name>
</gene>
<evidence type="ECO:0000313" key="11">
    <source>
        <dbReference type="EMBL" id="KRS15292.1"/>
    </source>
</evidence>
<evidence type="ECO:0000256" key="4">
    <source>
        <dbReference type="ARBA" id="ARBA00022519"/>
    </source>
</evidence>
<dbReference type="RefSeq" id="WP_057820604.1">
    <property type="nucleotide sequence ID" value="NZ_CP031598.1"/>
</dbReference>
<reference evidence="11 13" key="1">
    <citation type="submission" date="2015-04" db="EMBL/GenBank/DDBJ databases">
        <title>The draft genome sequence of Roseovarius indicus B108T.</title>
        <authorList>
            <person name="Li G."/>
            <person name="Lai Q."/>
            <person name="Shao Z."/>
            <person name="Yan P."/>
        </authorList>
    </citation>
    <scope>NUCLEOTIDE SEQUENCE [LARGE SCALE GENOMIC DNA]</scope>
    <source>
        <strain evidence="11 13">B108</strain>
    </source>
</reference>
<dbReference type="EMBL" id="CP031598">
    <property type="protein sequence ID" value="QEW25051.1"/>
    <property type="molecule type" value="Genomic_DNA"/>
</dbReference>
<dbReference type="KEGG" id="rid:RIdsm_00835"/>
<keyword evidence="6 9" id="KW-1133">Transmembrane helix</keyword>
<evidence type="ECO:0000313" key="13">
    <source>
        <dbReference type="Proteomes" id="UP000051401"/>
    </source>
</evidence>
<evidence type="ECO:0000256" key="3">
    <source>
        <dbReference type="ARBA" id="ARBA00022475"/>
    </source>
</evidence>
<evidence type="ECO:0000313" key="14">
    <source>
        <dbReference type="Proteomes" id="UP000325785"/>
    </source>
</evidence>
<dbReference type="InterPro" id="IPR007387">
    <property type="entry name" value="TRAP_DctQ"/>
</dbReference>
<dbReference type="InterPro" id="IPR055348">
    <property type="entry name" value="DctQ"/>
</dbReference>
<comment type="similarity">
    <text evidence="8 9">Belongs to the TRAP transporter small permease family.</text>
</comment>
<evidence type="ECO:0000256" key="9">
    <source>
        <dbReference type="RuleBase" id="RU369079"/>
    </source>
</evidence>
<keyword evidence="13" id="KW-1185">Reference proteome</keyword>
<name>A0A0T5P2E8_9RHOB</name>
<dbReference type="Pfam" id="PF04290">
    <property type="entry name" value="DctQ"/>
    <property type="match status" value="1"/>
</dbReference>
<keyword evidence="5 9" id="KW-0812">Transmembrane</keyword>
<organism evidence="11 13">
    <name type="scientific">Roseovarius indicus</name>
    <dbReference type="NCBI Taxonomy" id="540747"/>
    <lineage>
        <taxon>Bacteria</taxon>
        <taxon>Pseudomonadati</taxon>
        <taxon>Pseudomonadota</taxon>
        <taxon>Alphaproteobacteria</taxon>
        <taxon>Rhodobacterales</taxon>
        <taxon>Roseobacteraceae</taxon>
        <taxon>Roseovarius</taxon>
    </lineage>
</organism>
<keyword evidence="3" id="KW-1003">Cell membrane</keyword>
<accession>A0A0T5P2E8</accession>
<comment type="function">
    <text evidence="9">Part of the tripartite ATP-independent periplasmic (TRAP) transport system.</text>
</comment>
<feature type="transmembrane region" description="Helical" evidence="9">
    <location>
        <begin position="54"/>
        <end position="72"/>
    </location>
</feature>
<dbReference type="Proteomes" id="UP000051401">
    <property type="component" value="Unassembled WGS sequence"/>
</dbReference>
<evidence type="ECO:0000256" key="1">
    <source>
        <dbReference type="ARBA" id="ARBA00004429"/>
    </source>
</evidence>
<evidence type="ECO:0000259" key="10">
    <source>
        <dbReference type="Pfam" id="PF04290"/>
    </source>
</evidence>
<dbReference type="OrthoDB" id="4250245at2"/>
<sequence>MKRLLAGYAEVMDRFSVFIGHACSTLFFTCIAVSALEVVLRYGFDSPTVWSTELAMTLCATVWVLSVGYVTQRNRHISITMMELLVSPRVWHYFRLVQMLIAFGAILVLGMALWGPAVKVLGRTEHSGTAFNSPQPTYLKVLIVVGCGLYLAQLLANIIRWFHNTERDVTGGH</sequence>
<dbReference type="GO" id="GO:0022857">
    <property type="term" value="F:transmembrane transporter activity"/>
    <property type="evidence" value="ECO:0007669"/>
    <property type="project" value="UniProtKB-UniRule"/>
</dbReference>
<comment type="subunit">
    <text evidence="9">The complex comprises the extracytoplasmic solute receptor protein and the two transmembrane proteins.</text>
</comment>
<evidence type="ECO:0000256" key="2">
    <source>
        <dbReference type="ARBA" id="ARBA00022448"/>
    </source>
</evidence>
<feature type="transmembrane region" description="Helical" evidence="9">
    <location>
        <begin position="93"/>
        <end position="117"/>
    </location>
</feature>
<feature type="domain" description="Tripartite ATP-independent periplasmic transporters DctQ component" evidence="10">
    <location>
        <begin position="32"/>
        <end position="162"/>
    </location>
</feature>
<dbReference type="EMBL" id="LAXI01000024">
    <property type="protein sequence ID" value="KRS15292.1"/>
    <property type="molecule type" value="Genomic_DNA"/>
</dbReference>
<dbReference type="PANTHER" id="PTHR35011">
    <property type="entry name" value="2,3-DIKETO-L-GULONATE TRAP TRANSPORTER SMALL PERMEASE PROTEIN YIAM"/>
    <property type="match status" value="1"/>
</dbReference>
<feature type="transmembrane region" description="Helical" evidence="9">
    <location>
        <begin position="137"/>
        <end position="159"/>
    </location>
</feature>
<keyword evidence="7 9" id="KW-0472">Membrane</keyword>
<evidence type="ECO:0000313" key="12">
    <source>
        <dbReference type="EMBL" id="QEW25051.1"/>
    </source>
</evidence>
<reference evidence="12 14" key="2">
    <citation type="submission" date="2018-08" db="EMBL/GenBank/DDBJ databases">
        <title>Genetic Globetrotter - A new plasmid hitch-hiking vast phylogenetic and geographic distances.</title>
        <authorList>
            <person name="Vollmers J."/>
            <person name="Petersen J."/>
        </authorList>
    </citation>
    <scope>NUCLEOTIDE SEQUENCE [LARGE SCALE GENOMIC DNA]</scope>
    <source>
        <strain evidence="12 14">DSM 26383</strain>
    </source>
</reference>
<evidence type="ECO:0000256" key="7">
    <source>
        <dbReference type="ARBA" id="ARBA00023136"/>
    </source>
</evidence>
<comment type="subcellular location">
    <subcellularLocation>
        <location evidence="1 9">Cell inner membrane</location>
        <topology evidence="1 9">Multi-pass membrane protein</topology>
    </subcellularLocation>
</comment>
<dbReference type="Proteomes" id="UP000325785">
    <property type="component" value="Chromosome"/>
</dbReference>
<evidence type="ECO:0000256" key="8">
    <source>
        <dbReference type="ARBA" id="ARBA00038436"/>
    </source>
</evidence>
<feature type="transmembrane region" description="Helical" evidence="9">
    <location>
        <begin position="12"/>
        <end position="34"/>
    </location>
</feature>